<keyword evidence="4" id="KW-1003">Cell membrane</keyword>
<feature type="domain" description="ABC transmembrane type-1" evidence="10">
    <location>
        <begin position="17"/>
        <end position="202"/>
    </location>
</feature>
<keyword evidence="6" id="KW-0029">Amino-acid transport</keyword>
<dbReference type="SUPFAM" id="SSF161098">
    <property type="entry name" value="MetI-like"/>
    <property type="match status" value="1"/>
</dbReference>
<comment type="subcellular location">
    <subcellularLocation>
        <location evidence="1 9">Cell membrane</location>
        <topology evidence="1 9">Multi-pass membrane protein</topology>
    </subcellularLocation>
</comment>
<comment type="similarity">
    <text evidence="2">Belongs to the binding-protein-dependent transport system permease family. HisMQ subfamily.</text>
</comment>
<reference evidence="11" key="1">
    <citation type="submission" date="2020-04" db="EMBL/GenBank/DDBJ databases">
        <title>Deep metagenomics examines the oral microbiome during advanced dental caries in children, revealing novel taxa and co-occurrences with host molecules.</title>
        <authorList>
            <person name="Baker J.L."/>
            <person name="Morton J.T."/>
            <person name="Dinis M."/>
            <person name="Alvarez R."/>
            <person name="Tran N.C."/>
            <person name="Knight R."/>
            <person name="Edlund A."/>
        </authorList>
    </citation>
    <scope>NUCLEOTIDE SEQUENCE</scope>
    <source>
        <strain evidence="11">JCVI_22A_bin.2</strain>
    </source>
</reference>
<evidence type="ECO:0000256" key="2">
    <source>
        <dbReference type="ARBA" id="ARBA00010072"/>
    </source>
</evidence>
<evidence type="ECO:0000256" key="1">
    <source>
        <dbReference type="ARBA" id="ARBA00004651"/>
    </source>
</evidence>
<dbReference type="PROSITE" id="PS50928">
    <property type="entry name" value="ABC_TM1"/>
    <property type="match status" value="1"/>
</dbReference>
<keyword evidence="7 9" id="KW-1133">Transmembrane helix</keyword>
<evidence type="ECO:0000256" key="6">
    <source>
        <dbReference type="ARBA" id="ARBA00022970"/>
    </source>
</evidence>
<evidence type="ECO:0000256" key="7">
    <source>
        <dbReference type="ARBA" id="ARBA00022989"/>
    </source>
</evidence>
<dbReference type="Gene3D" id="1.10.3720.10">
    <property type="entry name" value="MetI-like"/>
    <property type="match status" value="1"/>
</dbReference>
<feature type="transmembrane region" description="Helical" evidence="9">
    <location>
        <begin position="186"/>
        <end position="208"/>
    </location>
</feature>
<dbReference type="GO" id="GO:0043190">
    <property type="term" value="C:ATP-binding cassette (ABC) transporter complex"/>
    <property type="evidence" value="ECO:0007669"/>
    <property type="project" value="InterPro"/>
</dbReference>
<dbReference type="GO" id="GO:0022857">
    <property type="term" value="F:transmembrane transporter activity"/>
    <property type="evidence" value="ECO:0007669"/>
    <property type="project" value="InterPro"/>
</dbReference>
<dbReference type="InterPro" id="IPR043429">
    <property type="entry name" value="ArtM/GltK/GlnP/TcyL/YhdX-like"/>
</dbReference>
<dbReference type="InterPro" id="IPR035906">
    <property type="entry name" value="MetI-like_sf"/>
</dbReference>
<evidence type="ECO:0000256" key="5">
    <source>
        <dbReference type="ARBA" id="ARBA00022692"/>
    </source>
</evidence>
<evidence type="ECO:0000259" key="10">
    <source>
        <dbReference type="PROSITE" id="PS50928"/>
    </source>
</evidence>
<sequence>MDWSFIGEHLPLYAEAAKITLTISFFGVLFSLIVGLISAQISLIKIPVLSQLNAVYVELSRGTPLLIQLFLIYFGLTKVGLKMDAEVAAVVGLTFLGGSYMAEVFRAGFESVAAIQFESAQVLGLSKIQALQHVILPQALSVAIPGLVANVIFLIKESSVVSGIALADLMYVTKDIIGMQYDTTEALFMLVIAYVIILVPISLLGSWLERRLDYARR</sequence>
<name>A0A930W067_9ACTN</name>
<dbReference type="PANTHER" id="PTHR30614:SF37">
    <property type="entry name" value="AMINO-ACID ABC TRANSPORTER PERMEASE PROTEIN YHDX-RELATED"/>
    <property type="match status" value="1"/>
</dbReference>
<feature type="transmembrane region" description="Helical" evidence="9">
    <location>
        <begin position="20"/>
        <end position="44"/>
    </location>
</feature>
<proteinExistence type="inferred from homology"/>
<keyword evidence="5 9" id="KW-0812">Transmembrane</keyword>
<organism evidence="11 12">
    <name type="scientific">Lancefieldella parvula</name>
    <dbReference type="NCBI Taxonomy" id="1382"/>
    <lineage>
        <taxon>Bacteria</taxon>
        <taxon>Bacillati</taxon>
        <taxon>Actinomycetota</taxon>
        <taxon>Coriobacteriia</taxon>
        <taxon>Coriobacteriales</taxon>
        <taxon>Atopobiaceae</taxon>
        <taxon>Lancefieldella</taxon>
    </lineage>
</organism>
<evidence type="ECO:0000256" key="9">
    <source>
        <dbReference type="RuleBase" id="RU363032"/>
    </source>
</evidence>
<feature type="transmembrane region" description="Helical" evidence="9">
    <location>
        <begin position="87"/>
        <end position="109"/>
    </location>
</feature>
<evidence type="ECO:0000256" key="8">
    <source>
        <dbReference type="ARBA" id="ARBA00023136"/>
    </source>
</evidence>
<dbReference type="Pfam" id="PF00528">
    <property type="entry name" value="BPD_transp_1"/>
    <property type="match status" value="1"/>
</dbReference>
<protein>
    <submittedName>
        <fullName evidence="11">Amino acid ABC transporter permease</fullName>
    </submittedName>
</protein>
<dbReference type="CDD" id="cd06261">
    <property type="entry name" value="TM_PBP2"/>
    <property type="match status" value="1"/>
</dbReference>
<dbReference type="PANTHER" id="PTHR30614">
    <property type="entry name" value="MEMBRANE COMPONENT OF AMINO ACID ABC TRANSPORTER"/>
    <property type="match status" value="1"/>
</dbReference>
<dbReference type="NCBIfam" id="TIGR01726">
    <property type="entry name" value="HEQRo_perm_3TM"/>
    <property type="match status" value="1"/>
</dbReference>
<comment type="caution">
    <text evidence="11">The sequence shown here is derived from an EMBL/GenBank/DDBJ whole genome shotgun (WGS) entry which is preliminary data.</text>
</comment>
<dbReference type="Proteomes" id="UP000772566">
    <property type="component" value="Unassembled WGS sequence"/>
</dbReference>
<evidence type="ECO:0000313" key="11">
    <source>
        <dbReference type="EMBL" id="MBF4809410.1"/>
    </source>
</evidence>
<dbReference type="InterPro" id="IPR000515">
    <property type="entry name" value="MetI-like"/>
</dbReference>
<dbReference type="EMBL" id="JABZGT010000236">
    <property type="protein sequence ID" value="MBF4809410.1"/>
    <property type="molecule type" value="Genomic_DNA"/>
</dbReference>
<keyword evidence="8 9" id="KW-0472">Membrane</keyword>
<dbReference type="AlphaFoldDB" id="A0A930W067"/>
<feature type="transmembrane region" description="Helical" evidence="9">
    <location>
        <begin position="130"/>
        <end position="155"/>
    </location>
</feature>
<keyword evidence="3 9" id="KW-0813">Transport</keyword>
<gene>
    <name evidence="11" type="ORF">HXK23_04230</name>
</gene>
<dbReference type="InterPro" id="IPR010065">
    <property type="entry name" value="AA_ABC_transptr_permease_3TM"/>
</dbReference>
<dbReference type="GO" id="GO:0006865">
    <property type="term" value="P:amino acid transport"/>
    <property type="evidence" value="ECO:0007669"/>
    <property type="project" value="UniProtKB-KW"/>
</dbReference>
<feature type="transmembrane region" description="Helical" evidence="9">
    <location>
        <begin position="65"/>
        <end position="81"/>
    </location>
</feature>
<evidence type="ECO:0000256" key="3">
    <source>
        <dbReference type="ARBA" id="ARBA00022448"/>
    </source>
</evidence>
<accession>A0A930W067</accession>
<evidence type="ECO:0000313" key="12">
    <source>
        <dbReference type="Proteomes" id="UP000772566"/>
    </source>
</evidence>
<evidence type="ECO:0000256" key="4">
    <source>
        <dbReference type="ARBA" id="ARBA00022475"/>
    </source>
</evidence>